<dbReference type="SUPFAM" id="SSF52317">
    <property type="entry name" value="Class I glutamine amidotransferase-like"/>
    <property type="match status" value="1"/>
</dbReference>
<dbReference type="FunFam" id="3.40.50.880:FF:000033">
    <property type="entry name" value="Glutamine amidotransferase class-I"/>
    <property type="match status" value="1"/>
</dbReference>
<dbReference type="OrthoDB" id="9807137at2"/>
<comment type="caution">
    <text evidence="2">The sequence shown here is derived from an EMBL/GenBank/DDBJ whole genome shotgun (WGS) entry which is preliminary data.</text>
</comment>
<dbReference type="Pfam" id="PF00117">
    <property type="entry name" value="GATase"/>
    <property type="match status" value="1"/>
</dbReference>
<dbReference type="PANTHER" id="PTHR42695:SF5">
    <property type="entry name" value="GLUTAMINE AMIDOTRANSFERASE YLR126C-RELATED"/>
    <property type="match status" value="1"/>
</dbReference>
<proteinExistence type="predicted"/>
<dbReference type="InterPro" id="IPR044992">
    <property type="entry name" value="ChyE-like"/>
</dbReference>
<dbReference type="AlphaFoldDB" id="A0A4Y8KW21"/>
<protein>
    <submittedName>
        <fullName evidence="2">Type 1 glutamine amidotransferase</fullName>
    </submittedName>
</protein>
<keyword evidence="2" id="KW-0808">Transferase</keyword>
<gene>
    <name evidence="2" type="ORF">E2605_16950</name>
</gene>
<dbReference type="RefSeq" id="WP_134437312.1">
    <property type="nucleotide sequence ID" value="NZ_SOML01000013.1"/>
</dbReference>
<evidence type="ECO:0000259" key="1">
    <source>
        <dbReference type="Pfam" id="PF00117"/>
    </source>
</evidence>
<dbReference type="CDD" id="cd01741">
    <property type="entry name" value="GATase1_1"/>
    <property type="match status" value="1"/>
</dbReference>
<name>A0A4Y8KW21_9BACT</name>
<dbReference type="PROSITE" id="PS51273">
    <property type="entry name" value="GATASE_TYPE_1"/>
    <property type="match status" value="1"/>
</dbReference>
<dbReference type="EMBL" id="SOML01000013">
    <property type="protein sequence ID" value="TFD93170.1"/>
    <property type="molecule type" value="Genomic_DNA"/>
</dbReference>
<reference evidence="2 3" key="1">
    <citation type="submission" date="2019-03" db="EMBL/GenBank/DDBJ databases">
        <title>San Antonio Military Medical Center submission to MRSN (WRAIR), pending publication.</title>
        <authorList>
            <person name="Blyth D.M."/>
            <person name="Mccarthy S.L."/>
            <person name="Schall S.E."/>
            <person name="Stam J.A."/>
            <person name="Ong A.C."/>
            <person name="Mcgann P.T."/>
        </authorList>
    </citation>
    <scope>NUCLEOTIDE SEQUENCE [LARGE SCALE GENOMIC DNA]</scope>
    <source>
        <strain evidence="2 3">MRSN571793</strain>
    </source>
</reference>
<keyword evidence="2" id="KW-0315">Glutamine amidotransferase</keyword>
<dbReference type="GO" id="GO:0016740">
    <property type="term" value="F:transferase activity"/>
    <property type="evidence" value="ECO:0007669"/>
    <property type="project" value="UniProtKB-KW"/>
</dbReference>
<accession>A0A4Y8KW21</accession>
<dbReference type="InterPro" id="IPR017926">
    <property type="entry name" value="GATASE"/>
</dbReference>
<dbReference type="InterPro" id="IPR029062">
    <property type="entry name" value="Class_I_gatase-like"/>
</dbReference>
<organism evidence="2 3">
    <name type="scientific">Dysgonomonas capnocytophagoides</name>
    <dbReference type="NCBI Taxonomy" id="45254"/>
    <lineage>
        <taxon>Bacteria</taxon>
        <taxon>Pseudomonadati</taxon>
        <taxon>Bacteroidota</taxon>
        <taxon>Bacteroidia</taxon>
        <taxon>Bacteroidales</taxon>
        <taxon>Dysgonomonadaceae</taxon>
        <taxon>Dysgonomonas</taxon>
    </lineage>
</organism>
<dbReference type="GO" id="GO:0005829">
    <property type="term" value="C:cytosol"/>
    <property type="evidence" value="ECO:0007669"/>
    <property type="project" value="TreeGrafter"/>
</dbReference>
<dbReference type="PANTHER" id="PTHR42695">
    <property type="entry name" value="GLUTAMINE AMIDOTRANSFERASE YLR126C-RELATED"/>
    <property type="match status" value="1"/>
</dbReference>
<evidence type="ECO:0000313" key="3">
    <source>
        <dbReference type="Proteomes" id="UP000297861"/>
    </source>
</evidence>
<keyword evidence="3" id="KW-1185">Reference proteome</keyword>
<feature type="domain" description="Glutamine amidotransferase" evidence="1">
    <location>
        <begin position="40"/>
        <end position="187"/>
    </location>
</feature>
<evidence type="ECO:0000313" key="2">
    <source>
        <dbReference type="EMBL" id="TFD93170.1"/>
    </source>
</evidence>
<dbReference type="Gene3D" id="3.40.50.880">
    <property type="match status" value="1"/>
</dbReference>
<sequence>MNKQKLRIHCIQHVDFEGIGYIESWAKNNNYELTYSLLYKQEEFPEQIDFDWLIVMGGPMNIYEDDKYPWLTGEKQFIKESINSDKTVLGFCLGSQLIADVLGAKVKRNKDIEIGWFPVNLTDFGKSHKIFQDLNFDNPVFHWHGDTFDIPAKCEHIAYSKACTHQAFIYKGKVIGFQFHLEVTPYSLANMVENGKDELIRSEYVQSQSEITGNSQYINPCNEILTEILNRLSKQSV</sequence>
<dbReference type="STRING" id="1121485.GCA_000426485_02765"/>
<dbReference type="Proteomes" id="UP000297861">
    <property type="component" value="Unassembled WGS sequence"/>
</dbReference>